<dbReference type="OrthoDB" id="9805159at2"/>
<organism evidence="3 4">
    <name type="scientific">Muribaculum gordoncarteri</name>
    <dbReference type="NCBI Taxonomy" id="2530390"/>
    <lineage>
        <taxon>Bacteria</taxon>
        <taxon>Pseudomonadati</taxon>
        <taxon>Bacteroidota</taxon>
        <taxon>Bacteroidia</taxon>
        <taxon>Bacteroidales</taxon>
        <taxon>Muribaculaceae</taxon>
        <taxon>Muribaculum</taxon>
    </lineage>
</organism>
<dbReference type="InterPro" id="IPR006047">
    <property type="entry name" value="GH13_cat_dom"/>
</dbReference>
<sequence>MRKLYMLFILPLLAHFHAVYSRASEFDWGNATVYFVITDRFCNGDSANDVNYGRIVDYGSEQLNAATFHGGDFKGMLQKAKEDYFTDLGIDVVWMTDVYEQIHGWMSGSGSVNDFPHYGYHGYYPLDYTQIDKNYGTVEEFRELVDTLHSQGIRVMLGANLNDPGYPTLLDAVQNGFADTGLTEAEAARHSRDWSYDDFYAGRLDWNGWYDRGWIRMPDEDWDESNLLEATLFGLPDFKDESDSPVAIPDFFHRKWDREGSTNDAWVNPSARKYRKDRKWSPMQYLIAWISSWVEEFGIDGFRCDIVENVHTYRWKELNLACNEALAKWRSAHPESSASKWTDKFYMTGDFDNASIDYKPEYAAAGFSSMVNFFFPKYGDLDNIVYTWQAYADSVAAHADWHPFSYLNNSYHRDADMSNMIDCATTLLLSPGVAQVFYGDETGRELSDARFNVDSDQAFRSDMDWNKIDCAQLKHFQRLGTIRNSNPVIGSGRQKTLDVHTCIRYNDNDTILIRVLPVDGEPIIVKGIFDDGVELVELYTGQIATVVNGIITFPHYANKIALIRPR</sequence>
<feature type="domain" description="Glycosyl hydrolase family 13 catalytic" evidence="2">
    <location>
        <begin position="35"/>
        <end position="483"/>
    </location>
</feature>
<keyword evidence="4" id="KW-1185">Reference proteome</keyword>
<evidence type="ECO:0000256" key="1">
    <source>
        <dbReference type="SAM" id="SignalP"/>
    </source>
</evidence>
<evidence type="ECO:0000313" key="4">
    <source>
        <dbReference type="Proteomes" id="UP000297031"/>
    </source>
</evidence>
<dbReference type="SUPFAM" id="SSF51445">
    <property type="entry name" value="(Trans)glycosidases"/>
    <property type="match status" value="1"/>
</dbReference>
<proteinExistence type="predicted"/>
<keyword evidence="1" id="KW-0732">Signal</keyword>
<dbReference type="Proteomes" id="UP000297031">
    <property type="component" value="Chromosome"/>
</dbReference>
<dbReference type="PANTHER" id="PTHR10357:SF209">
    <property type="entry name" value="PERIPLASMIC ALPHA-AMYLASE"/>
    <property type="match status" value="1"/>
</dbReference>
<dbReference type="Pfam" id="PF00128">
    <property type="entry name" value="Alpha-amylase"/>
    <property type="match status" value="1"/>
</dbReference>
<dbReference type="SMART" id="SM00642">
    <property type="entry name" value="Aamy"/>
    <property type="match status" value="1"/>
</dbReference>
<gene>
    <name evidence="3" type="ORF">E7746_08635</name>
</gene>
<dbReference type="EMBL" id="CP039393">
    <property type="protein sequence ID" value="QCD35939.1"/>
    <property type="molecule type" value="Genomic_DNA"/>
</dbReference>
<dbReference type="RefSeq" id="WP_136410544.1">
    <property type="nucleotide sequence ID" value="NZ_CP039393.1"/>
</dbReference>
<feature type="signal peptide" evidence="1">
    <location>
        <begin position="1"/>
        <end position="23"/>
    </location>
</feature>
<dbReference type="AlphaFoldDB" id="A0A4P7VQ26"/>
<dbReference type="Gene3D" id="3.20.20.80">
    <property type="entry name" value="Glycosidases"/>
    <property type="match status" value="2"/>
</dbReference>
<reference evidence="3 4" key="1">
    <citation type="submission" date="2019-02" db="EMBL/GenBank/DDBJ databases">
        <title>Isolation and identification of novel species under the genus Muribaculum.</title>
        <authorList>
            <person name="Miyake S."/>
            <person name="Ding Y."/>
            <person name="Low A."/>
            <person name="Soh M."/>
            <person name="Seedorf H."/>
        </authorList>
    </citation>
    <scope>NUCLEOTIDE SEQUENCE [LARGE SCALE GENOMIC DNA]</scope>
    <source>
        <strain evidence="3 4">TLL-A4</strain>
    </source>
</reference>
<accession>A0A4P7VQ26</accession>
<dbReference type="InterPro" id="IPR017853">
    <property type="entry name" value="GH"/>
</dbReference>
<dbReference type="PANTHER" id="PTHR10357">
    <property type="entry name" value="ALPHA-AMYLASE FAMILY MEMBER"/>
    <property type="match status" value="1"/>
</dbReference>
<name>A0A4P7VQ26_9BACT</name>
<dbReference type="GO" id="GO:0005975">
    <property type="term" value="P:carbohydrate metabolic process"/>
    <property type="evidence" value="ECO:0007669"/>
    <property type="project" value="InterPro"/>
</dbReference>
<feature type="chain" id="PRO_5020537256" description="Glycosyl hydrolase family 13 catalytic domain-containing protein" evidence="1">
    <location>
        <begin position="24"/>
        <end position="566"/>
    </location>
</feature>
<dbReference type="KEGG" id="mgod:E7746_08635"/>
<evidence type="ECO:0000313" key="3">
    <source>
        <dbReference type="EMBL" id="QCD35939.1"/>
    </source>
</evidence>
<protein>
    <recommendedName>
        <fullName evidence="2">Glycosyl hydrolase family 13 catalytic domain-containing protein</fullName>
    </recommendedName>
</protein>
<evidence type="ECO:0000259" key="2">
    <source>
        <dbReference type="SMART" id="SM00642"/>
    </source>
</evidence>